<feature type="transmembrane region" description="Helical" evidence="1">
    <location>
        <begin position="122"/>
        <end position="141"/>
    </location>
</feature>
<dbReference type="Proteomes" id="UP000176429">
    <property type="component" value="Unassembled WGS sequence"/>
</dbReference>
<proteinExistence type="predicted"/>
<evidence type="ECO:0000313" key="3">
    <source>
        <dbReference type="EMBL" id="OHA42621.1"/>
    </source>
</evidence>
<dbReference type="Gene3D" id="1.20.144.10">
    <property type="entry name" value="Phosphatidic acid phosphatase type 2/haloperoxidase"/>
    <property type="match status" value="1"/>
</dbReference>
<dbReference type="InterPro" id="IPR000326">
    <property type="entry name" value="PAP2/HPO"/>
</dbReference>
<name>A0A1G2P4X4_9BACT</name>
<protein>
    <recommendedName>
        <fullName evidence="2">Phosphatidic acid phosphatase type 2/haloperoxidase domain-containing protein</fullName>
    </recommendedName>
</protein>
<keyword evidence="1" id="KW-0472">Membrane</keyword>
<evidence type="ECO:0000313" key="4">
    <source>
        <dbReference type="Proteomes" id="UP000176429"/>
    </source>
</evidence>
<dbReference type="SMART" id="SM00014">
    <property type="entry name" value="acidPPc"/>
    <property type="match status" value="1"/>
</dbReference>
<organism evidence="3 4">
    <name type="scientific">Candidatus Taylorbacteria bacterium RIFCSPLOWO2_02_FULL_46_40</name>
    <dbReference type="NCBI Taxonomy" id="1802329"/>
    <lineage>
        <taxon>Bacteria</taxon>
        <taxon>Candidatus Tayloriibacteriota</taxon>
    </lineage>
</organism>
<dbReference type="AlphaFoldDB" id="A0A1G2P4X4"/>
<dbReference type="SUPFAM" id="SSF48317">
    <property type="entry name" value="Acid phosphatase/Vanadium-dependent haloperoxidase"/>
    <property type="match status" value="1"/>
</dbReference>
<gene>
    <name evidence="3" type="ORF">A3H68_02255</name>
</gene>
<sequence length="203" mass="21817">MSSKSKSFFWMGVAGAAMLALIVFLRLKGFLEAGDELIIKSMEGVPGWLSNLFAAVTYLGATETAVVLTLIGAVLFWKYRGAKQAFFFAAAVAFTRVVTFILKETLGLPRPVLGLEEEGFGFPSGHASFIVSFFAGLYFLGGFTKSRLYAIVFIVIGSLVCVSRVVLNVHFASDVVGGIFVGLTIPLFLLAWYESGGVADVKS</sequence>
<dbReference type="PANTHER" id="PTHR14969">
    <property type="entry name" value="SPHINGOSINE-1-PHOSPHATE PHOSPHOHYDROLASE"/>
    <property type="match status" value="1"/>
</dbReference>
<evidence type="ECO:0000259" key="2">
    <source>
        <dbReference type="SMART" id="SM00014"/>
    </source>
</evidence>
<accession>A0A1G2P4X4</accession>
<evidence type="ECO:0000256" key="1">
    <source>
        <dbReference type="SAM" id="Phobius"/>
    </source>
</evidence>
<dbReference type="InterPro" id="IPR036938">
    <property type="entry name" value="PAP2/HPO_sf"/>
</dbReference>
<dbReference type="EMBL" id="MHSH01000002">
    <property type="protein sequence ID" value="OHA42621.1"/>
    <property type="molecule type" value="Genomic_DNA"/>
</dbReference>
<keyword evidence="1" id="KW-0812">Transmembrane</keyword>
<feature type="transmembrane region" description="Helical" evidence="1">
    <location>
        <begin position="52"/>
        <end position="77"/>
    </location>
</feature>
<comment type="caution">
    <text evidence="3">The sequence shown here is derived from an EMBL/GenBank/DDBJ whole genome shotgun (WGS) entry which is preliminary data.</text>
</comment>
<feature type="transmembrane region" description="Helical" evidence="1">
    <location>
        <begin position="84"/>
        <end position="102"/>
    </location>
</feature>
<dbReference type="PANTHER" id="PTHR14969:SF13">
    <property type="entry name" value="AT30094P"/>
    <property type="match status" value="1"/>
</dbReference>
<dbReference type="Pfam" id="PF01569">
    <property type="entry name" value="PAP2"/>
    <property type="match status" value="1"/>
</dbReference>
<feature type="transmembrane region" description="Helical" evidence="1">
    <location>
        <begin position="175"/>
        <end position="193"/>
    </location>
</feature>
<reference evidence="3 4" key="1">
    <citation type="journal article" date="2016" name="Nat. Commun.">
        <title>Thousands of microbial genomes shed light on interconnected biogeochemical processes in an aquifer system.</title>
        <authorList>
            <person name="Anantharaman K."/>
            <person name="Brown C.T."/>
            <person name="Hug L.A."/>
            <person name="Sharon I."/>
            <person name="Castelle C.J."/>
            <person name="Probst A.J."/>
            <person name="Thomas B.C."/>
            <person name="Singh A."/>
            <person name="Wilkins M.J."/>
            <person name="Karaoz U."/>
            <person name="Brodie E.L."/>
            <person name="Williams K.H."/>
            <person name="Hubbard S.S."/>
            <person name="Banfield J.F."/>
        </authorList>
    </citation>
    <scope>NUCLEOTIDE SEQUENCE [LARGE SCALE GENOMIC DNA]</scope>
</reference>
<feature type="domain" description="Phosphatidic acid phosphatase type 2/haloperoxidase" evidence="2">
    <location>
        <begin position="83"/>
        <end position="190"/>
    </location>
</feature>
<feature type="transmembrane region" description="Helical" evidence="1">
    <location>
        <begin position="148"/>
        <end position="169"/>
    </location>
</feature>
<keyword evidence="1" id="KW-1133">Transmembrane helix</keyword>
<feature type="transmembrane region" description="Helical" evidence="1">
    <location>
        <begin position="7"/>
        <end position="27"/>
    </location>
</feature>